<keyword evidence="1" id="KW-0472">Membrane</keyword>
<keyword evidence="3" id="KW-1185">Reference proteome</keyword>
<keyword evidence="1" id="KW-1133">Transmembrane helix</keyword>
<feature type="transmembrane region" description="Helical" evidence="1">
    <location>
        <begin position="16"/>
        <end position="38"/>
    </location>
</feature>
<protein>
    <submittedName>
        <fullName evidence="2">Uncharacterized protein</fullName>
    </submittedName>
</protein>
<comment type="caution">
    <text evidence="2">The sequence shown here is derived from an EMBL/GenBank/DDBJ whole genome shotgun (WGS) entry which is preliminary data.</text>
</comment>
<keyword evidence="1" id="KW-0812">Transmembrane</keyword>
<accession>A0A8S0PRS0</accession>
<evidence type="ECO:0000313" key="3">
    <source>
        <dbReference type="Proteomes" id="UP000594638"/>
    </source>
</evidence>
<proteinExistence type="predicted"/>
<dbReference type="AlphaFoldDB" id="A0A8S0PRS0"/>
<evidence type="ECO:0000256" key="1">
    <source>
        <dbReference type="SAM" id="Phobius"/>
    </source>
</evidence>
<dbReference type="Gramene" id="OE9A065621T1">
    <property type="protein sequence ID" value="OE9A065621C1"/>
    <property type="gene ID" value="OE9A065621"/>
</dbReference>
<dbReference type="Proteomes" id="UP000594638">
    <property type="component" value="Unassembled WGS sequence"/>
</dbReference>
<dbReference type="EMBL" id="CACTIH010000216">
    <property type="protein sequence ID" value="CAA2957302.1"/>
    <property type="molecule type" value="Genomic_DNA"/>
</dbReference>
<sequence>MELKSIGVSLSIQSPFWVAILVYLGRSYIFVLTIELNVRVAPDGGEKKWKCANRTSFKHHVSKLPFSVTILDYWQIVMG</sequence>
<gene>
    <name evidence="2" type="ORF">OLEA9_A065621</name>
</gene>
<evidence type="ECO:0000313" key="2">
    <source>
        <dbReference type="EMBL" id="CAA2957302.1"/>
    </source>
</evidence>
<reference evidence="2 3" key="1">
    <citation type="submission" date="2019-12" db="EMBL/GenBank/DDBJ databases">
        <authorList>
            <person name="Alioto T."/>
            <person name="Alioto T."/>
            <person name="Gomez Garrido J."/>
        </authorList>
    </citation>
    <scope>NUCLEOTIDE SEQUENCE [LARGE SCALE GENOMIC DNA]</scope>
</reference>
<name>A0A8S0PRS0_OLEEU</name>
<organism evidence="2 3">
    <name type="scientific">Olea europaea subsp. europaea</name>
    <dbReference type="NCBI Taxonomy" id="158383"/>
    <lineage>
        <taxon>Eukaryota</taxon>
        <taxon>Viridiplantae</taxon>
        <taxon>Streptophyta</taxon>
        <taxon>Embryophyta</taxon>
        <taxon>Tracheophyta</taxon>
        <taxon>Spermatophyta</taxon>
        <taxon>Magnoliopsida</taxon>
        <taxon>eudicotyledons</taxon>
        <taxon>Gunneridae</taxon>
        <taxon>Pentapetalae</taxon>
        <taxon>asterids</taxon>
        <taxon>lamiids</taxon>
        <taxon>Lamiales</taxon>
        <taxon>Oleaceae</taxon>
        <taxon>Oleeae</taxon>
        <taxon>Olea</taxon>
    </lineage>
</organism>